<feature type="compositionally biased region" description="Basic and acidic residues" evidence="1">
    <location>
        <begin position="7"/>
        <end position="21"/>
    </location>
</feature>
<proteinExistence type="predicted"/>
<evidence type="ECO:0000256" key="1">
    <source>
        <dbReference type="SAM" id="MobiDB-lite"/>
    </source>
</evidence>
<reference evidence="3" key="1">
    <citation type="journal article" date="2017" name="Nat. Microbiol.">
        <title>Global analysis of biosynthetic gene clusters reveals vast potential of secondary metabolite production in Penicillium species.</title>
        <authorList>
            <person name="Nielsen J.C."/>
            <person name="Grijseels S."/>
            <person name="Prigent S."/>
            <person name="Ji B."/>
            <person name="Dainat J."/>
            <person name="Nielsen K.F."/>
            <person name="Frisvad J.C."/>
            <person name="Workman M."/>
            <person name="Nielsen J."/>
        </authorList>
    </citation>
    <scope>NUCLEOTIDE SEQUENCE [LARGE SCALE GENOMIC DNA]</scope>
    <source>
        <strain evidence="3">IBT 11843</strain>
    </source>
</reference>
<protein>
    <submittedName>
        <fullName evidence="2">Uncharacterized protein</fullName>
    </submittedName>
</protein>
<gene>
    <name evidence="2" type="ORF">PENDEC_c022G03060</name>
</gene>
<accession>A0A1V6P0X9</accession>
<feature type="region of interest" description="Disordered" evidence="1">
    <location>
        <begin position="1"/>
        <end position="29"/>
    </location>
</feature>
<dbReference type="OrthoDB" id="4369131at2759"/>
<organism evidence="2 3">
    <name type="scientific">Penicillium decumbens</name>
    <dbReference type="NCBI Taxonomy" id="69771"/>
    <lineage>
        <taxon>Eukaryota</taxon>
        <taxon>Fungi</taxon>
        <taxon>Dikarya</taxon>
        <taxon>Ascomycota</taxon>
        <taxon>Pezizomycotina</taxon>
        <taxon>Eurotiomycetes</taxon>
        <taxon>Eurotiomycetidae</taxon>
        <taxon>Eurotiales</taxon>
        <taxon>Aspergillaceae</taxon>
        <taxon>Penicillium</taxon>
    </lineage>
</organism>
<evidence type="ECO:0000313" key="3">
    <source>
        <dbReference type="Proteomes" id="UP000191522"/>
    </source>
</evidence>
<keyword evidence="3" id="KW-1185">Reference proteome</keyword>
<dbReference type="EMBL" id="MDYL01000022">
    <property type="protein sequence ID" value="OQD70598.1"/>
    <property type="molecule type" value="Genomic_DNA"/>
</dbReference>
<dbReference type="Proteomes" id="UP000191522">
    <property type="component" value="Unassembled WGS sequence"/>
</dbReference>
<dbReference type="AlphaFoldDB" id="A0A1V6P0X9"/>
<comment type="caution">
    <text evidence="2">The sequence shown here is derived from an EMBL/GenBank/DDBJ whole genome shotgun (WGS) entry which is preliminary data.</text>
</comment>
<evidence type="ECO:0000313" key="2">
    <source>
        <dbReference type="EMBL" id="OQD70598.1"/>
    </source>
</evidence>
<sequence length="103" mass="11207">MQSAALLEKEVSDLRASNEKQKQKRALPGSPALKKVLVDKETLEFSERLLVLRDAIKEQDNALASALDAVLKPVAEKVDNTVHGGNVGVMSAHRSNINQTFGK</sequence>
<name>A0A1V6P0X9_PENDC</name>